<keyword evidence="12" id="KW-0732">Signal</keyword>
<dbReference type="InterPro" id="IPR003374">
    <property type="entry name" value="ApbE-like_sf"/>
</dbReference>
<evidence type="ECO:0000256" key="12">
    <source>
        <dbReference type="RuleBase" id="RU363002"/>
    </source>
</evidence>
<dbReference type="eggNOG" id="COG1477">
    <property type="taxonomic scope" value="Bacteria"/>
</dbReference>
<dbReference type="EMBL" id="CP000859">
    <property type="protein sequence ID" value="ABW69036.1"/>
    <property type="molecule type" value="Genomic_DNA"/>
</dbReference>
<dbReference type="PIRSF" id="PIRSF006268">
    <property type="entry name" value="ApbE"/>
    <property type="match status" value="1"/>
</dbReference>
<dbReference type="PANTHER" id="PTHR30040:SF2">
    <property type="entry name" value="FAD:PROTEIN FMN TRANSFERASE"/>
    <property type="match status" value="1"/>
</dbReference>
<dbReference type="SUPFAM" id="SSF143631">
    <property type="entry name" value="ApbE-like"/>
    <property type="match status" value="1"/>
</dbReference>
<keyword evidence="3 10" id="KW-0285">Flavoprotein</keyword>
<evidence type="ECO:0000256" key="11">
    <source>
        <dbReference type="PIRSR" id="PIRSR006268-2"/>
    </source>
</evidence>
<dbReference type="Gene3D" id="3.10.520.10">
    <property type="entry name" value="ApbE-like domains"/>
    <property type="match status" value="1"/>
</dbReference>
<dbReference type="KEGG" id="dol:Dole_3233"/>
<evidence type="ECO:0000256" key="5">
    <source>
        <dbReference type="ARBA" id="ARBA00022723"/>
    </source>
</evidence>
<organism evidence="13 14">
    <name type="scientific">Desulfosudis oleivorans (strain DSM 6200 / JCM 39069 / Hxd3)</name>
    <name type="common">Desulfococcus oleovorans</name>
    <dbReference type="NCBI Taxonomy" id="96561"/>
    <lineage>
        <taxon>Bacteria</taxon>
        <taxon>Pseudomonadati</taxon>
        <taxon>Thermodesulfobacteriota</taxon>
        <taxon>Desulfobacteria</taxon>
        <taxon>Desulfobacterales</taxon>
        <taxon>Desulfosudaceae</taxon>
        <taxon>Desulfosudis</taxon>
    </lineage>
</organism>
<feature type="binding site" evidence="11">
    <location>
        <position position="300"/>
    </location>
    <ligand>
        <name>Mg(2+)</name>
        <dbReference type="ChEBI" id="CHEBI:18420"/>
    </ligand>
</feature>
<feature type="signal peptide" evidence="12">
    <location>
        <begin position="1"/>
        <end position="24"/>
    </location>
</feature>
<dbReference type="GO" id="GO:0016740">
    <property type="term" value="F:transferase activity"/>
    <property type="evidence" value="ECO:0007669"/>
    <property type="project" value="UniProtKB-UniRule"/>
</dbReference>
<keyword evidence="4 10" id="KW-0808">Transferase</keyword>
<sequence>MMRRLTKYSGRWMLAAACLCLAFAGCDGSRHKTFSGKTMGTEYHVTVVTGMLSRTAPLQKKVEARLAHINAGMSTYMDTSEISRFNNEIGQDQPFAVSKDFLRVAAEGMALFRLTDGAWDGSVWPLMILWGFDRPEQQRFVPDSAEIDQVLTCVGYDSLQIDEANRLVKKTPCLFLDFASIAKGYGVDVVAEVLREAGVDNFIVEVGGEVYAAGVRETGDPWRIGINTPEPGAPVDRVRQVVALSDRAMATSGDYRNYFVIDDRTYSHVLDPRTGYPVANGVVSATVVADTCTFADGLATALMVMGAEPGTALVNTLENVESCITVRRTDGTYEDFWSTGFVAQ</sequence>
<feature type="chain" id="PRO_5005967824" description="FAD:protein FMN transferase" evidence="12">
    <location>
        <begin position="25"/>
        <end position="344"/>
    </location>
</feature>
<comment type="function">
    <text evidence="12">Flavin transferase that catalyzes the transfer of the FMN moiety of FAD and its covalent binding to the hydroxyl group of a threonine residue in a target flavoprotein.</text>
</comment>
<feature type="binding site" evidence="11">
    <location>
        <position position="296"/>
    </location>
    <ligand>
        <name>Mg(2+)</name>
        <dbReference type="ChEBI" id="CHEBI:18420"/>
    </ligand>
</feature>
<keyword evidence="12 13" id="KW-0449">Lipoprotein</keyword>
<dbReference type="OrthoDB" id="9778595at2"/>
<evidence type="ECO:0000256" key="3">
    <source>
        <dbReference type="ARBA" id="ARBA00022630"/>
    </source>
</evidence>
<evidence type="ECO:0000256" key="6">
    <source>
        <dbReference type="ARBA" id="ARBA00022827"/>
    </source>
</evidence>
<evidence type="ECO:0000313" key="14">
    <source>
        <dbReference type="Proteomes" id="UP000008561"/>
    </source>
</evidence>
<evidence type="ECO:0000256" key="4">
    <source>
        <dbReference type="ARBA" id="ARBA00022679"/>
    </source>
</evidence>
<evidence type="ECO:0000256" key="10">
    <source>
        <dbReference type="PIRNR" id="PIRNR006268"/>
    </source>
</evidence>
<comment type="catalytic activity">
    <reaction evidence="9 10 12">
        <text>L-threonyl-[protein] + FAD = FMN-L-threonyl-[protein] + AMP + H(+)</text>
        <dbReference type="Rhea" id="RHEA:36847"/>
        <dbReference type="Rhea" id="RHEA-COMP:11060"/>
        <dbReference type="Rhea" id="RHEA-COMP:11061"/>
        <dbReference type="ChEBI" id="CHEBI:15378"/>
        <dbReference type="ChEBI" id="CHEBI:30013"/>
        <dbReference type="ChEBI" id="CHEBI:57692"/>
        <dbReference type="ChEBI" id="CHEBI:74257"/>
        <dbReference type="ChEBI" id="CHEBI:456215"/>
        <dbReference type="EC" id="2.7.1.180"/>
    </reaction>
</comment>
<accession>A9A0B7</accession>
<keyword evidence="12" id="KW-1003">Cell membrane</keyword>
<comment type="subcellular location">
    <subcellularLocation>
        <location evidence="12">Cell inner membrane</location>
        <topology evidence="12">Lipid-anchor</topology>
        <orientation evidence="12">Periplasmic side</orientation>
    </subcellularLocation>
</comment>
<dbReference type="GO" id="GO:0005886">
    <property type="term" value="C:plasma membrane"/>
    <property type="evidence" value="ECO:0007669"/>
    <property type="project" value="UniProtKB-SubCell"/>
</dbReference>
<keyword evidence="14" id="KW-1185">Reference proteome</keyword>
<evidence type="ECO:0000256" key="9">
    <source>
        <dbReference type="ARBA" id="ARBA00048540"/>
    </source>
</evidence>
<dbReference type="PROSITE" id="PS51257">
    <property type="entry name" value="PROKAR_LIPOPROTEIN"/>
    <property type="match status" value="1"/>
</dbReference>
<dbReference type="InterPro" id="IPR024932">
    <property type="entry name" value="ApbE"/>
</dbReference>
<dbReference type="AlphaFoldDB" id="A9A0B7"/>
<evidence type="ECO:0000256" key="7">
    <source>
        <dbReference type="ARBA" id="ARBA00022842"/>
    </source>
</evidence>
<evidence type="ECO:0000256" key="2">
    <source>
        <dbReference type="ARBA" id="ARBA00016337"/>
    </source>
</evidence>
<evidence type="ECO:0000256" key="1">
    <source>
        <dbReference type="ARBA" id="ARBA00011955"/>
    </source>
</evidence>
<comment type="cofactor">
    <cofactor evidence="11">
        <name>Mg(2+)</name>
        <dbReference type="ChEBI" id="CHEBI:18420"/>
    </cofactor>
    <cofactor evidence="11">
        <name>Mn(2+)</name>
        <dbReference type="ChEBI" id="CHEBI:29035"/>
    </cofactor>
    <text evidence="11">Magnesium. Can also use manganese.</text>
</comment>
<dbReference type="EC" id="2.7.1.180" evidence="1 10"/>
<keyword evidence="5 10" id="KW-0479">Metal-binding</keyword>
<feature type="binding site" evidence="11">
    <location>
        <position position="180"/>
    </location>
    <ligand>
        <name>Mg(2+)</name>
        <dbReference type="ChEBI" id="CHEBI:18420"/>
    </ligand>
</feature>
<dbReference type="STRING" id="96561.Dole_3233"/>
<evidence type="ECO:0000256" key="8">
    <source>
        <dbReference type="ARBA" id="ARBA00031306"/>
    </source>
</evidence>
<gene>
    <name evidence="13" type="ordered locus">Dole_3233</name>
</gene>
<keyword evidence="12" id="KW-0997">Cell inner membrane</keyword>
<keyword evidence="6 10" id="KW-0274">FAD</keyword>
<comment type="similarity">
    <text evidence="10 12">Belongs to the ApbE family.</text>
</comment>
<dbReference type="HOGENOM" id="CLU_044403_0_0_7"/>
<protein>
    <recommendedName>
        <fullName evidence="2 10">FAD:protein FMN transferase</fullName>
        <ecNumber evidence="1 10">2.7.1.180</ecNumber>
    </recommendedName>
    <alternativeName>
        <fullName evidence="8 10">Flavin transferase</fullName>
    </alternativeName>
</protein>
<name>A9A0B7_DESOH</name>
<proteinExistence type="inferred from homology"/>
<dbReference type="GO" id="GO:0046872">
    <property type="term" value="F:metal ion binding"/>
    <property type="evidence" value="ECO:0007669"/>
    <property type="project" value="UniProtKB-UniRule"/>
</dbReference>
<keyword evidence="7 10" id="KW-0460">Magnesium</keyword>
<dbReference type="Proteomes" id="UP000008561">
    <property type="component" value="Chromosome"/>
</dbReference>
<dbReference type="Pfam" id="PF02424">
    <property type="entry name" value="ApbE"/>
    <property type="match status" value="1"/>
</dbReference>
<keyword evidence="12" id="KW-0472">Membrane</keyword>
<reference evidence="13 14" key="1">
    <citation type="submission" date="2007-10" db="EMBL/GenBank/DDBJ databases">
        <title>Complete sequence of Desulfococcus oleovorans Hxd3.</title>
        <authorList>
            <consortium name="US DOE Joint Genome Institute"/>
            <person name="Copeland A."/>
            <person name="Lucas S."/>
            <person name="Lapidus A."/>
            <person name="Barry K."/>
            <person name="Glavina del Rio T."/>
            <person name="Dalin E."/>
            <person name="Tice H."/>
            <person name="Pitluck S."/>
            <person name="Kiss H."/>
            <person name="Brettin T."/>
            <person name="Bruce D."/>
            <person name="Detter J.C."/>
            <person name="Han C."/>
            <person name="Schmutz J."/>
            <person name="Larimer F."/>
            <person name="Land M."/>
            <person name="Hauser L."/>
            <person name="Kyrpides N."/>
            <person name="Kim E."/>
            <person name="Wawrik B."/>
            <person name="Richardson P."/>
        </authorList>
    </citation>
    <scope>NUCLEOTIDE SEQUENCE [LARGE SCALE GENOMIC DNA]</scope>
    <source>
        <strain evidence="14">DSM 6200 / JCM 39069 / Hxd3</strain>
    </source>
</reference>
<dbReference type="PANTHER" id="PTHR30040">
    <property type="entry name" value="THIAMINE BIOSYNTHESIS LIPOPROTEIN APBE"/>
    <property type="match status" value="1"/>
</dbReference>
<evidence type="ECO:0000313" key="13">
    <source>
        <dbReference type="EMBL" id="ABW69036.1"/>
    </source>
</evidence>